<dbReference type="HOGENOM" id="CLU_2070986_0_0_10"/>
<feature type="transmembrane region" description="Helical" evidence="1">
    <location>
        <begin position="72"/>
        <end position="89"/>
    </location>
</feature>
<feature type="transmembrane region" description="Helical" evidence="1">
    <location>
        <begin position="95"/>
        <end position="113"/>
    </location>
</feature>
<proteinExistence type="predicted"/>
<feature type="transmembrane region" description="Helical" evidence="1">
    <location>
        <begin position="7"/>
        <end position="25"/>
    </location>
</feature>
<dbReference type="EMBL" id="AMEP01000089">
    <property type="protein sequence ID" value="EKY00131.1"/>
    <property type="molecule type" value="Genomic_DNA"/>
</dbReference>
<keyword evidence="3" id="KW-1185">Reference proteome</keyword>
<organism evidence="2 3">
    <name type="scientific">Hoylesella saccharolytica F0055</name>
    <dbReference type="NCBI Taxonomy" id="1127699"/>
    <lineage>
        <taxon>Bacteria</taxon>
        <taxon>Pseudomonadati</taxon>
        <taxon>Bacteroidota</taxon>
        <taxon>Bacteroidia</taxon>
        <taxon>Bacteroidales</taxon>
        <taxon>Prevotellaceae</taxon>
        <taxon>Hoylesella</taxon>
    </lineage>
</organism>
<evidence type="ECO:0000256" key="1">
    <source>
        <dbReference type="SAM" id="Phobius"/>
    </source>
</evidence>
<keyword evidence="1" id="KW-0812">Transmembrane</keyword>
<feature type="transmembrane region" description="Helical" evidence="1">
    <location>
        <begin position="31"/>
        <end position="51"/>
    </location>
</feature>
<gene>
    <name evidence="2" type="ORF">HMPREF9151_01366</name>
</gene>
<evidence type="ECO:0000313" key="3">
    <source>
        <dbReference type="Proteomes" id="UP000010433"/>
    </source>
</evidence>
<comment type="caution">
    <text evidence="2">The sequence shown here is derived from an EMBL/GenBank/DDBJ whole genome shotgun (WGS) entry which is preliminary data.</text>
</comment>
<dbReference type="Proteomes" id="UP000010433">
    <property type="component" value="Unassembled WGS sequence"/>
</dbReference>
<dbReference type="AlphaFoldDB" id="L1N9W9"/>
<protein>
    <submittedName>
        <fullName evidence="2">Uncharacterized protein</fullName>
    </submittedName>
</protein>
<keyword evidence="1" id="KW-0472">Membrane</keyword>
<keyword evidence="1" id="KW-1133">Transmembrane helix</keyword>
<sequence>MKCNIKSSKRLFNVALTLFAVSPIIEKIDMLYYACMLLSISLCIIAGILVIKKYRKDHNNILKLCLNDTHEDLYLLLICIVGIAIGYLMENFSHVHIFSVFFVLNLLTMLISTKKKAE</sequence>
<reference evidence="2 3" key="1">
    <citation type="submission" date="2012-05" db="EMBL/GenBank/DDBJ databases">
        <authorList>
            <person name="Weinstock G."/>
            <person name="Sodergren E."/>
            <person name="Lobos E.A."/>
            <person name="Fulton L."/>
            <person name="Fulton R."/>
            <person name="Courtney L."/>
            <person name="Fronick C."/>
            <person name="O'Laughlin M."/>
            <person name="Godfrey J."/>
            <person name="Wilson R.M."/>
            <person name="Miner T."/>
            <person name="Farmer C."/>
            <person name="Delehaunty K."/>
            <person name="Cordes M."/>
            <person name="Minx P."/>
            <person name="Tomlinson C."/>
            <person name="Chen J."/>
            <person name="Wollam A."/>
            <person name="Pepin K.H."/>
            <person name="Bhonagiri V."/>
            <person name="Zhang X."/>
            <person name="Suruliraj S."/>
            <person name="Warren W."/>
            <person name="Mitreva M."/>
            <person name="Mardis E.R."/>
            <person name="Wilson R.K."/>
        </authorList>
    </citation>
    <scope>NUCLEOTIDE SEQUENCE [LARGE SCALE GENOMIC DNA]</scope>
    <source>
        <strain evidence="2 3">F0055</strain>
    </source>
</reference>
<accession>L1N9W9</accession>
<name>L1N9W9_9BACT</name>
<evidence type="ECO:0000313" key="2">
    <source>
        <dbReference type="EMBL" id="EKY00131.1"/>
    </source>
</evidence>